<evidence type="ECO:0000313" key="3">
    <source>
        <dbReference type="EMBL" id="RSZ56628.1"/>
    </source>
</evidence>
<dbReference type="NCBIfam" id="TIGR02937">
    <property type="entry name" value="sigma70-ECF"/>
    <property type="match status" value="1"/>
</dbReference>
<dbReference type="InterPro" id="IPR013325">
    <property type="entry name" value="RNA_pol_sigma_r2"/>
</dbReference>
<dbReference type="GO" id="GO:0016987">
    <property type="term" value="F:sigma factor activity"/>
    <property type="evidence" value="ECO:0007669"/>
    <property type="project" value="InterPro"/>
</dbReference>
<evidence type="ECO:0000313" key="4">
    <source>
        <dbReference type="Proteomes" id="UP000278085"/>
    </source>
</evidence>
<gene>
    <name evidence="3" type="ORF">EJB06_23650</name>
</gene>
<evidence type="ECO:0000259" key="2">
    <source>
        <dbReference type="Pfam" id="PF08281"/>
    </source>
</evidence>
<dbReference type="AlphaFoldDB" id="A0A430HGH5"/>
<proteinExistence type="predicted"/>
<keyword evidence="4" id="KW-1185">Reference proteome</keyword>
<dbReference type="SUPFAM" id="SSF88659">
    <property type="entry name" value="Sigma3 and sigma4 domains of RNA polymerase sigma factors"/>
    <property type="match status" value="1"/>
</dbReference>
<protein>
    <submittedName>
        <fullName evidence="3">Sigma-70 family RNA polymerase sigma factor</fullName>
    </submittedName>
</protein>
<sequence length="270" mass="28927">MRLPDACGMRRVTAKKYIAGLSHAGNAGRHVAPAQARRVSMPHTPDPAGALFERLRPRLKAISCRIVGSEAEAEDIVQDCFLKWHGAEQAALATPAAWLTTVVQHQSIDRLRKRARDAIAAHGATELAPAVAPAPPEEGLLRRAELGEALACLLGRLSPSERLALVLHEVFECGHADIAAALGTSAVNARQHLARARRRLRQAGAQARPEEKLSRELIRRFQAAINGMDVPAMLTLLGEEQAVAVCASPRLRIRAGACANEASYAQALAA</sequence>
<feature type="domain" description="RNA polymerase sigma-70 region 2" evidence="1">
    <location>
        <begin position="51"/>
        <end position="116"/>
    </location>
</feature>
<dbReference type="InterPro" id="IPR052704">
    <property type="entry name" value="ECF_Sigma-70_Domain"/>
</dbReference>
<comment type="caution">
    <text evidence="3">The sequence shown here is derived from an EMBL/GenBank/DDBJ whole genome shotgun (WGS) entry which is preliminary data.</text>
</comment>
<evidence type="ECO:0000259" key="1">
    <source>
        <dbReference type="Pfam" id="PF04542"/>
    </source>
</evidence>
<organism evidence="3 4">
    <name type="scientific">Massilia atriviolacea</name>
    <dbReference type="NCBI Taxonomy" id="2495579"/>
    <lineage>
        <taxon>Bacteria</taxon>
        <taxon>Pseudomonadati</taxon>
        <taxon>Pseudomonadota</taxon>
        <taxon>Betaproteobacteria</taxon>
        <taxon>Burkholderiales</taxon>
        <taxon>Oxalobacteraceae</taxon>
        <taxon>Telluria group</taxon>
        <taxon>Massilia</taxon>
    </lineage>
</organism>
<dbReference type="InterPro" id="IPR013324">
    <property type="entry name" value="RNA_pol_sigma_r3/r4-like"/>
</dbReference>
<name>A0A430HGH5_9BURK</name>
<dbReference type="GO" id="GO:0003677">
    <property type="term" value="F:DNA binding"/>
    <property type="evidence" value="ECO:0007669"/>
    <property type="project" value="InterPro"/>
</dbReference>
<dbReference type="Proteomes" id="UP000278085">
    <property type="component" value="Unassembled WGS sequence"/>
</dbReference>
<dbReference type="Pfam" id="PF04542">
    <property type="entry name" value="Sigma70_r2"/>
    <property type="match status" value="1"/>
</dbReference>
<dbReference type="Gene3D" id="1.10.10.10">
    <property type="entry name" value="Winged helix-like DNA-binding domain superfamily/Winged helix DNA-binding domain"/>
    <property type="match status" value="1"/>
</dbReference>
<reference evidence="3 4" key="1">
    <citation type="submission" date="2018-12" db="EMBL/GenBank/DDBJ databases">
        <authorList>
            <person name="Yang E."/>
        </authorList>
    </citation>
    <scope>NUCLEOTIDE SEQUENCE [LARGE SCALE GENOMIC DNA]</scope>
    <source>
        <strain evidence="3 4">SOD</strain>
    </source>
</reference>
<dbReference type="InterPro" id="IPR007627">
    <property type="entry name" value="RNA_pol_sigma70_r2"/>
</dbReference>
<feature type="domain" description="RNA polymerase sigma factor 70 region 4 type 2" evidence="2">
    <location>
        <begin position="148"/>
        <end position="200"/>
    </location>
</feature>
<dbReference type="Gene3D" id="1.10.1740.10">
    <property type="match status" value="1"/>
</dbReference>
<accession>A0A430HGH5</accession>
<dbReference type="EMBL" id="RXLQ01000014">
    <property type="protein sequence ID" value="RSZ56628.1"/>
    <property type="molecule type" value="Genomic_DNA"/>
</dbReference>
<dbReference type="OrthoDB" id="3211555at2"/>
<dbReference type="PANTHER" id="PTHR30173">
    <property type="entry name" value="SIGMA 19 FACTOR"/>
    <property type="match status" value="1"/>
</dbReference>
<dbReference type="InterPro" id="IPR036388">
    <property type="entry name" value="WH-like_DNA-bd_sf"/>
</dbReference>
<dbReference type="InterPro" id="IPR013249">
    <property type="entry name" value="RNA_pol_sigma70_r4_t2"/>
</dbReference>
<dbReference type="SUPFAM" id="SSF88946">
    <property type="entry name" value="Sigma2 domain of RNA polymerase sigma factors"/>
    <property type="match status" value="1"/>
</dbReference>
<dbReference type="Pfam" id="PF08281">
    <property type="entry name" value="Sigma70_r4_2"/>
    <property type="match status" value="1"/>
</dbReference>
<dbReference type="InterPro" id="IPR014284">
    <property type="entry name" value="RNA_pol_sigma-70_dom"/>
</dbReference>
<dbReference type="GO" id="GO:0006352">
    <property type="term" value="P:DNA-templated transcription initiation"/>
    <property type="evidence" value="ECO:0007669"/>
    <property type="project" value="InterPro"/>
</dbReference>
<dbReference type="PANTHER" id="PTHR30173:SF43">
    <property type="entry name" value="ECF RNA POLYMERASE SIGMA FACTOR SIGI-RELATED"/>
    <property type="match status" value="1"/>
</dbReference>